<keyword evidence="1" id="KW-0472">Membrane</keyword>
<dbReference type="Proteomes" id="UP000644441">
    <property type="component" value="Unassembled WGS sequence"/>
</dbReference>
<protein>
    <recommendedName>
        <fullName evidence="4">DUF2878 domain-containing protein</fullName>
    </recommendedName>
</protein>
<dbReference type="GeneID" id="99766246"/>
<comment type="caution">
    <text evidence="2">The sequence shown here is derived from an EMBL/GenBank/DDBJ whole genome shotgun (WGS) entry which is preliminary data.</text>
</comment>
<feature type="transmembrane region" description="Helical" evidence="1">
    <location>
        <begin position="30"/>
        <end position="49"/>
    </location>
</feature>
<organism evidence="2 3">
    <name type="scientific">Alloalcanivorax venustensis ISO4</name>
    <dbReference type="NCBI Taxonomy" id="1177184"/>
    <lineage>
        <taxon>Bacteria</taxon>
        <taxon>Pseudomonadati</taxon>
        <taxon>Pseudomonadota</taxon>
        <taxon>Gammaproteobacteria</taxon>
        <taxon>Oceanospirillales</taxon>
        <taxon>Alcanivoracaceae</taxon>
        <taxon>Alloalcanivorax</taxon>
    </lineage>
</organism>
<feature type="transmembrane region" description="Helical" evidence="1">
    <location>
        <begin position="119"/>
        <end position="140"/>
    </location>
</feature>
<evidence type="ECO:0000256" key="1">
    <source>
        <dbReference type="SAM" id="Phobius"/>
    </source>
</evidence>
<reference evidence="2 3" key="1">
    <citation type="submission" date="2012-09" db="EMBL/GenBank/DDBJ databases">
        <title>Genome Sequence of alkane-degrading Bacterium Alcanivorax venustensis ISO4.</title>
        <authorList>
            <person name="Lai Q."/>
            <person name="Shao Z."/>
        </authorList>
    </citation>
    <scope>NUCLEOTIDE SEQUENCE [LARGE SCALE GENOMIC DNA]</scope>
    <source>
        <strain evidence="2 3">ISO4</strain>
    </source>
</reference>
<feature type="transmembrane region" description="Helical" evidence="1">
    <location>
        <begin position="93"/>
        <end position="112"/>
    </location>
</feature>
<dbReference type="EMBL" id="ARXR01000010">
    <property type="protein sequence ID" value="MBF5052979.1"/>
    <property type="molecule type" value="Genomic_DNA"/>
</dbReference>
<evidence type="ECO:0008006" key="4">
    <source>
        <dbReference type="Google" id="ProtNLM"/>
    </source>
</evidence>
<keyword evidence="1" id="KW-0812">Transmembrane</keyword>
<evidence type="ECO:0000313" key="2">
    <source>
        <dbReference type="EMBL" id="MBF5052979.1"/>
    </source>
</evidence>
<dbReference type="InterPro" id="IPR021306">
    <property type="entry name" value="DUF2878"/>
</dbReference>
<feature type="transmembrane region" description="Helical" evidence="1">
    <location>
        <begin position="5"/>
        <end position="24"/>
    </location>
</feature>
<sequence length="179" mass="19817">MNKSFAALAINFVGFQLLWFVAVYGGAHGWGWAAWLVLVAMQAGVWALNRAWRADLALLAAGAVACVLFEPLWLAPSLLEYADWSRQWVAPDWIWALWLGFAVSFNYCLAWLRPKLLLAALFGAFGGVFSVTVGINFGAATTPQGWWLLALSYGAVWSMVVPALAYLARRLDEERGRYA</sequence>
<dbReference type="RefSeq" id="WP_194855829.1">
    <property type="nucleotide sequence ID" value="NZ_ARXR01000010.1"/>
</dbReference>
<feature type="transmembrane region" description="Helical" evidence="1">
    <location>
        <begin position="146"/>
        <end position="168"/>
    </location>
</feature>
<accession>A0ABS0AFR1</accession>
<feature type="transmembrane region" description="Helical" evidence="1">
    <location>
        <begin position="56"/>
        <end position="73"/>
    </location>
</feature>
<proteinExistence type="predicted"/>
<evidence type="ECO:0000313" key="3">
    <source>
        <dbReference type="Proteomes" id="UP000644441"/>
    </source>
</evidence>
<dbReference type="Pfam" id="PF11086">
    <property type="entry name" value="DUF2878"/>
    <property type="match status" value="1"/>
</dbReference>
<name>A0ABS0AFR1_9GAMM</name>
<gene>
    <name evidence="2" type="ORF">ISO4_01581</name>
</gene>
<keyword evidence="3" id="KW-1185">Reference proteome</keyword>
<keyword evidence="1" id="KW-1133">Transmembrane helix</keyword>